<reference evidence="14 15" key="1">
    <citation type="journal article" date="2014" name="Front. Genet.">
        <title>Genome and metabolic network of "Candidatus Phaeomarinobacter ectocarpi" Ec32, a new candidate genus of Alphaproteobacteria frequently associated with brown algae.</title>
        <authorList>
            <person name="Dittami S.M."/>
            <person name="Barbeyron T."/>
            <person name="Boyen C."/>
            <person name="Cambefort J."/>
            <person name="Collet G."/>
            <person name="Delage L."/>
            <person name="Gobet A."/>
            <person name="Groisillier A."/>
            <person name="Leblanc C."/>
            <person name="Michel G."/>
            <person name="Scornet D."/>
            <person name="Siegel A."/>
            <person name="Tapia J.E."/>
            <person name="Tonon T."/>
        </authorList>
    </citation>
    <scope>NUCLEOTIDE SEQUENCE [LARGE SCALE GENOMIC DNA]</scope>
    <source>
        <strain evidence="14 15">Ec32</strain>
    </source>
</reference>
<proteinExistence type="predicted"/>
<evidence type="ECO:0000256" key="9">
    <source>
        <dbReference type="ARBA" id="ARBA00023159"/>
    </source>
</evidence>
<evidence type="ECO:0000313" key="14">
    <source>
        <dbReference type="EMBL" id="CDO61245.1"/>
    </source>
</evidence>
<keyword evidence="9" id="KW-0010">Activator</keyword>
<dbReference type="InterPro" id="IPR020449">
    <property type="entry name" value="Tscrpt_reg_AraC-type_HTH"/>
</dbReference>
<dbReference type="InterPro" id="IPR004026">
    <property type="entry name" value="Ada_DNA_repair_Zn-bd"/>
</dbReference>
<dbReference type="Proteomes" id="UP000032160">
    <property type="component" value="Chromosome I"/>
</dbReference>
<dbReference type="InterPro" id="IPR018060">
    <property type="entry name" value="HTH_AraC"/>
</dbReference>
<dbReference type="Gene3D" id="3.40.10.10">
    <property type="entry name" value="DNA Methylphosphotriester Repair Domain"/>
    <property type="match status" value="1"/>
</dbReference>
<organism evidence="14 15">
    <name type="scientific">Candidatus Phaeomarinibacter ectocarpi</name>
    <dbReference type="NCBI Taxonomy" id="1458461"/>
    <lineage>
        <taxon>Bacteria</taxon>
        <taxon>Pseudomonadati</taxon>
        <taxon>Pseudomonadota</taxon>
        <taxon>Alphaproteobacteria</taxon>
        <taxon>Hyphomicrobiales</taxon>
        <taxon>Parvibaculaceae</taxon>
        <taxon>Candidatus Phaeomarinibacter</taxon>
    </lineage>
</organism>
<evidence type="ECO:0000256" key="12">
    <source>
        <dbReference type="SAM" id="MobiDB-lite"/>
    </source>
</evidence>
<dbReference type="AlphaFoldDB" id="X5MNG6"/>
<dbReference type="SUPFAM" id="SSF46689">
    <property type="entry name" value="Homeodomain-like"/>
    <property type="match status" value="1"/>
</dbReference>
<dbReference type="SUPFAM" id="SSF57884">
    <property type="entry name" value="Ada DNA repair protein, N-terminal domain (N-Ada 10)"/>
    <property type="match status" value="1"/>
</dbReference>
<keyword evidence="8" id="KW-0238">DNA-binding</keyword>
<dbReference type="RefSeq" id="WP_043949097.1">
    <property type="nucleotide sequence ID" value="NZ_HG966617.1"/>
</dbReference>
<evidence type="ECO:0000256" key="6">
    <source>
        <dbReference type="ARBA" id="ARBA00022833"/>
    </source>
</evidence>
<dbReference type="EMBL" id="HG966617">
    <property type="protein sequence ID" value="CDO61245.1"/>
    <property type="molecule type" value="Genomic_DNA"/>
</dbReference>
<dbReference type="GO" id="GO:0008270">
    <property type="term" value="F:zinc ion binding"/>
    <property type="evidence" value="ECO:0007669"/>
    <property type="project" value="InterPro"/>
</dbReference>
<dbReference type="OrthoDB" id="9802228at2"/>
<keyword evidence="4" id="KW-0479">Metal-binding</keyword>
<dbReference type="PANTHER" id="PTHR43280">
    <property type="entry name" value="ARAC-FAMILY TRANSCRIPTIONAL REGULATOR"/>
    <property type="match status" value="1"/>
</dbReference>
<dbReference type="InterPro" id="IPR009057">
    <property type="entry name" value="Homeodomain-like_sf"/>
</dbReference>
<keyword evidence="2 14" id="KW-0489">Methyltransferase</keyword>
<dbReference type="KEGG" id="pect:BN1012_Phect3033"/>
<dbReference type="Gene3D" id="1.10.10.60">
    <property type="entry name" value="Homeodomain-like"/>
    <property type="match status" value="1"/>
</dbReference>
<accession>X5MNG6</accession>
<dbReference type="HOGENOM" id="CLU_000445_81_3_5"/>
<dbReference type="FunFam" id="3.40.10.10:FF:000001">
    <property type="entry name" value="DNA-3-methyladenine glycosylase 2"/>
    <property type="match status" value="1"/>
</dbReference>
<protein>
    <submittedName>
        <fullName evidence="14">ADA regulatory protein / Methylated-DNA--protein-cysteine methyltransferase</fullName>
        <ecNumber evidence="14">2.1.1.63</ecNumber>
    </submittedName>
</protein>
<dbReference type="SMART" id="SM00342">
    <property type="entry name" value="HTH_ARAC"/>
    <property type="match status" value="1"/>
</dbReference>
<keyword evidence="15" id="KW-1185">Reference proteome</keyword>
<dbReference type="Pfam" id="PF02805">
    <property type="entry name" value="Ada_Zn_binding"/>
    <property type="match status" value="1"/>
</dbReference>
<dbReference type="Pfam" id="PF12833">
    <property type="entry name" value="HTH_18"/>
    <property type="match status" value="1"/>
</dbReference>
<name>X5MNG6_9HYPH</name>
<sequence length="208" mass="22749">MLDFSTCLNAMRQRDAAFDGLFFIGVRTTGIYCRPVCRVKTPMEKNVTFYPSAAAAEQAGFRPCLRCRPETAPFSPAWNGTRTTADRAMRLIAQGALNEGSVEDLAERLGIGARHLSRLLQEHIGASPKQIAQTLRTHTAKRLLDETDMSMADIAIEAGFGSTRRFNAAFNKLYGRPPSSFRKKKAALRRAVTSRRASAPGSTSAPPA</sequence>
<feature type="compositionally biased region" description="Low complexity" evidence="12">
    <location>
        <begin position="194"/>
        <end position="208"/>
    </location>
</feature>
<dbReference type="GO" id="GO:0006307">
    <property type="term" value="P:DNA alkylation repair"/>
    <property type="evidence" value="ECO:0007669"/>
    <property type="project" value="UniProtKB-ARBA"/>
</dbReference>
<dbReference type="InterPro" id="IPR035451">
    <property type="entry name" value="Ada-like_dom_sf"/>
</dbReference>
<comment type="cofactor">
    <cofactor evidence="1">
        <name>Zn(2+)</name>
        <dbReference type="ChEBI" id="CHEBI:29105"/>
    </cofactor>
</comment>
<evidence type="ECO:0000256" key="10">
    <source>
        <dbReference type="ARBA" id="ARBA00023163"/>
    </source>
</evidence>
<evidence type="ECO:0000256" key="11">
    <source>
        <dbReference type="ARBA" id="ARBA00023204"/>
    </source>
</evidence>
<dbReference type="InterPro" id="IPR016220">
    <property type="entry name" value="Me-P-triester_DNA_alkyl-Trfase"/>
</dbReference>
<evidence type="ECO:0000256" key="7">
    <source>
        <dbReference type="ARBA" id="ARBA00023015"/>
    </source>
</evidence>
<keyword evidence="10" id="KW-0804">Transcription</keyword>
<dbReference type="PATRIC" id="fig|1458461.3.peg.3039"/>
<dbReference type="GO" id="GO:0043565">
    <property type="term" value="F:sequence-specific DNA binding"/>
    <property type="evidence" value="ECO:0007669"/>
    <property type="project" value="InterPro"/>
</dbReference>
<dbReference type="PANTHER" id="PTHR43280:SF2">
    <property type="entry name" value="HTH-TYPE TRANSCRIPTIONAL REGULATOR EXSA"/>
    <property type="match status" value="1"/>
</dbReference>
<keyword evidence="11" id="KW-0234">DNA repair</keyword>
<dbReference type="PROSITE" id="PS01124">
    <property type="entry name" value="HTH_ARAC_FAMILY_2"/>
    <property type="match status" value="1"/>
</dbReference>
<evidence type="ECO:0000256" key="1">
    <source>
        <dbReference type="ARBA" id="ARBA00001947"/>
    </source>
</evidence>
<dbReference type="GO" id="GO:0003700">
    <property type="term" value="F:DNA-binding transcription factor activity"/>
    <property type="evidence" value="ECO:0007669"/>
    <property type="project" value="InterPro"/>
</dbReference>
<dbReference type="GO" id="GO:0003908">
    <property type="term" value="F:methylated-DNA-[protein]-cysteine S-methyltransferase activity"/>
    <property type="evidence" value="ECO:0007669"/>
    <property type="project" value="UniProtKB-EC"/>
</dbReference>
<evidence type="ECO:0000256" key="3">
    <source>
        <dbReference type="ARBA" id="ARBA00022679"/>
    </source>
</evidence>
<evidence type="ECO:0000259" key="13">
    <source>
        <dbReference type="PROSITE" id="PS01124"/>
    </source>
</evidence>
<gene>
    <name evidence="14" type="ORF">BN1012_Phect3033</name>
</gene>
<keyword evidence="7" id="KW-0805">Transcription regulation</keyword>
<dbReference type="PIRSF" id="PIRSF000408">
    <property type="entry name" value="Alkyltransferas_AdaA"/>
    <property type="match status" value="1"/>
</dbReference>
<dbReference type="PRINTS" id="PR00032">
    <property type="entry name" value="HTHARAC"/>
</dbReference>
<keyword evidence="6" id="KW-0862">Zinc</keyword>
<dbReference type="GO" id="GO:0032259">
    <property type="term" value="P:methylation"/>
    <property type="evidence" value="ECO:0007669"/>
    <property type="project" value="UniProtKB-KW"/>
</dbReference>
<keyword evidence="5" id="KW-0227">DNA damage</keyword>
<evidence type="ECO:0000256" key="5">
    <source>
        <dbReference type="ARBA" id="ARBA00022763"/>
    </source>
</evidence>
<dbReference type="STRING" id="1458461.BN1012_Phect3033"/>
<evidence type="ECO:0000256" key="4">
    <source>
        <dbReference type="ARBA" id="ARBA00022723"/>
    </source>
</evidence>
<dbReference type="EC" id="2.1.1.63" evidence="14"/>
<evidence type="ECO:0000313" key="15">
    <source>
        <dbReference type="Proteomes" id="UP000032160"/>
    </source>
</evidence>
<feature type="region of interest" description="Disordered" evidence="12">
    <location>
        <begin position="181"/>
        <end position="208"/>
    </location>
</feature>
<feature type="domain" description="HTH araC/xylS-type" evidence="13">
    <location>
        <begin position="86"/>
        <end position="184"/>
    </location>
</feature>
<keyword evidence="3 14" id="KW-0808">Transferase</keyword>
<evidence type="ECO:0000256" key="2">
    <source>
        <dbReference type="ARBA" id="ARBA00022603"/>
    </source>
</evidence>
<evidence type="ECO:0000256" key="8">
    <source>
        <dbReference type="ARBA" id="ARBA00023125"/>
    </source>
</evidence>